<sequence length="34" mass="4133">MSRRSIPQRQNMCLKYLSARRNLSCWKEGNRVHL</sequence>
<reference evidence="1 2" key="1">
    <citation type="submission" date="2014-03" db="EMBL/GenBank/DDBJ databases">
        <title>Draft genome of the hookworm Oesophagostomum dentatum.</title>
        <authorList>
            <person name="Mitreva M."/>
        </authorList>
    </citation>
    <scope>NUCLEOTIDE SEQUENCE [LARGE SCALE GENOMIC DNA]</scope>
    <source>
        <strain evidence="1 2">OD-Hann</strain>
    </source>
</reference>
<accession>A0A0B1TLZ9</accession>
<protein>
    <submittedName>
        <fullName evidence="1">Uncharacterized protein</fullName>
    </submittedName>
</protein>
<dbReference type="Proteomes" id="UP000053660">
    <property type="component" value="Unassembled WGS sequence"/>
</dbReference>
<organism evidence="1 2">
    <name type="scientific">Oesophagostomum dentatum</name>
    <name type="common">Nodular worm</name>
    <dbReference type="NCBI Taxonomy" id="61180"/>
    <lineage>
        <taxon>Eukaryota</taxon>
        <taxon>Metazoa</taxon>
        <taxon>Ecdysozoa</taxon>
        <taxon>Nematoda</taxon>
        <taxon>Chromadorea</taxon>
        <taxon>Rhabditida</taxon>
        <taxon>Rhabditina</taxon>
        <taxon>Rhabditomorpha</taxon>
        <taxon>Strongyloidea</taxon>
        <taxon>Strongylidae</taxon>
        <taxon>Oesophagostomum</taxon>
    </lineage>
</organism>
<gene>
    <name evidence="1" type="ORF">OESDEN_02926</name>
</gene>
<evidence type="ECO:0000313" key="1">
    <source>
        <dbReference type="EMBL" id="KHJ97101.1"/>
    </source>
</evidence>
<proteinExistence type="predicted"/>
<keyword evidence="2" id="KW-1185">Reference proteome</keyword>
<dbReference type="EMBL" id="KN549520">
    <property type="protein sequence ID" value="KHJ97101.1"/>
    <property type="molecule type" value="Genomic_DNA"/>
</dbReference>
<dbReference type="AlphaFoldDB" id="A0A0B1TLZ9"/>
<name>A0A0B1TLZ9_OESDE</name>
<evidence type="ECO:0000313" key="2">
    <source>
        <dbReference type="Proteomes" id="UP000053660"/>
    </source>
</evidence>